<dbReference type="PANTHER" id="PTHR24223">
    <property type="entry name" value="ATP-BINDING CASSETTE SUB-FAMILY C"/>
    <property type="match status" value="1"/>
</dbReference>
<name>A0A9N9BBN7_9GLOM</name>
<dbReference type="EMBL" id="CAJVPZ010005203">
    <property type="protein sequence ID" value="CAG8558217.1"/>
    <property type="molecule type" value="Genomic_DNA"/>
</dbReference>
<keyword evidence="8 9" id="KW-0472">Membrane</keyword>
<reference evidence="11" key="1">
    <citation type="submission" date="2021-06" db="EMBL/GenBank/DDBJ databases">
        <authorList>
            <person name="Kallberg Y."/>
            <person name="Tangrot J."/>
            <person name="Rosling A."/>
        </authorList>
    </citation>
    <scope>NUCLEOTIDE SEQUENCE</scope>
    <source>
        <strain evidence="11">IN212</strain>
    </source>
</reference>
<comment type="similarity">
    <text evidence="2">Belongs to the ABC transporter superfamily. ABCC family. Conjugate transporter (TC 3.A.1.208) subfamily.</text>
</comment>
<keyword evidence="12" id="KW-1185">Reference proteome</keyword>
<evidence type="ECO:0000256" key="2">
    <source>
        <dbReference type="ARBA" id="ARBA00009726"/>
    </source>
</evidence>
<dbReference type="InterPro" id="IPR011527">
    <property type="entry name" value="ABC1_TM_dom"/>
</dbReference>
<dbReference type="GO" id="GO:0005524">
    <property type="term" value="F:ATP binding"/>
    <property type="evidence" value="ECO:0007669"/>
    <property type="project" value="UniProtKB-KW"/>
</dbReference>
<evidence type="ECO:0000259" key="10">
    <source>
        <dbReference type="PROSITE" id="PS50929"/>
    </source>
</evidence>
<comment type="subcellular location">
    <subcellularLocation>
        <location evidence="1">Membrane</location>
        <topology evidence="1">Multi-pass membrane protein</topology>
    </subcellularLocation>
</comment>
<feature type="transmembrane region" description="Helical" evidence="9">
    <location>
        <begin position="180"/>
        <end position="202"/>
    </location>
</feature>
<dbReference type="SUPFAM" id="SSF90123">
    <property type="entry name" value="ABC transporter transmembrane region"/>
    <property type="match status" value="2"/>
</dbReference>
<dbReference type="Pfam" id="PF00664">
    <property type="entry name" value="ABC_membrane"/>
    <property type="match status" value="2"/>
</dbReference>
<feature type="transmembrane region" description="Helical" evidence="9">
    <location>
        <begin position="423"/>
        <end position="442"/>
    </location>
</feature>
<evidence type="ECO:0000256" key="7">
    <source>
        <dbReference type="ARBA" id="ARBA00022989"/>
    </source>
</evidence>
<evidence type="ECO:0000256" key="5">
    <source>
        <dbReference type="ARBA" id="ARBA00022741"/>
    </source>
</evidence>
<comment type="caution">
    <text evidence="11">The sequence shown here is derived from an EMBL/GenBank/DDBJ whole genome shotgun (WGS) entry which is preliminary data.</text>
</comment>
<keyword evidence="6" id="KW-0067">ATP-binding</keyword>
<feature type="non-terminal residue" evidence="11">
    <location>
        <position position="1"/>
    </location>
</feature>
<dbReference type="InterPro" id="IPR050173">
    <property type="entry name" value="ABC_transporter_C-like"/>
</dbReference>
<dbReference type="PANTHER" id="PTHR24223:SF456">
    <property type="entry name" value="MULTIDRUG RESISTANCE-ASSOCIATED PROTEIN LETHAL(2)03659"/>
    <property type="match status" value="1"/>
</dbReference>
<evidence type="ECO:0000256" key="6">
    <source>
        <dbReference type="ARBA" id="ARBA00022840"/>
    </source>
</evidence>
<organism evidence="11 12">
    <name type="scientific">Racocetra fulgida</name>
    <dbReference type="NCBI Taxonomy" id="60492"/>
    <lineage>
        <taxon>Eukaryota</taxon>
        <taxon>Fungi</taxon>
        <taxon>Fungi incertae sedis</taxon>
        <taxon>Mucoromycota</taxon>
        <taxon>Glomeromycotina</taxon>
        <taxon>Glomeromycetes</taxon>
        <taxon>Diversisporales</taxon>
        <taxon>Gigasporaceae</taxon>
        <taxon>Racocetra</taxon>
    </lineage>
</organism>
<feature type="domain" description="ABC transmembrane type-1" evidence="10">
    <location>
        <begin position="139"/>
        <end position="230"/>
    </location>
</feature>
<evidence type="ECO:0000256" key="1">
    <source>
        <dbReference type="ARBA" id="ARBA00004141"/>
    </source>
</evidence>
<dbReference type="InterPro" id="IPR036640">
    <property type="entry name" value="ABC1_TM_sf"/>
</dbReference>
<keyword evidence="7 9" id="KW-1133">Transmembrane helix</keyword>
<dbReference type="PROSITE" id="PS50929">
    <property type="entry name" value="ABC_TM1F"/>
    <property type="match status" value="2"/>
</dbReference>
<gene>
    <name evidence="11" type="ORF">RFULGI_LOCUS4948</name>
</gene>
<protein>
    <submittedName>
        <fullName evidence="11">3176_t:CDS:1</fullName>
    </submittedName>
</protein>
<dbReference type="Proteomes" id="UP000789396">
    <property type="component" value="Unassembled WGS sequence"/>
</dbReference>
<feature type="transmembrane region" description="Helical" evidence="9">
    <location>
        <begin position="494"/>
        <end position="515"/>
    </location>
</feature>
<evidence type="ECO:0000256" key="8">
    <source>
        <dbReference type="ARBA" id="ARBA00023136"/>
    </source>
</evidence>
<evidence type="ECO:0000256" key="3">
    <source>
        <dbReference type="ARBA" id="ARBA00022448"/>
    </source>
</evidence>
<evidence type="ECO:0000256" key="9">
    <source>
        <dbReference type="SAM" id="Phobius"/>
    </source>
</evidence>
<proteinExistence type="inferred from homology"/>
<evidence type="ECO:0000313" key="12">
    <source>
        <dbReference type="Proteomes" id="UP000789396"/>
    </source>
</evidence>
<keyword evidence="4 9" id="KW-0812">Transmembrane</keyword>
<accession>A0A9N9BBN7</accession>
<keyword evidence="3" id="KW-0813">Transport</keyword>
<dbReference type="OrthoDB" id="6500128at2759"/>
<dbReference type="GO" id="GO:0016020">
    <property type="term" value="C:membrane"/>
    <property type="evidence" value="ECO:0007669"/>
    <property type="project" value="InterPro"/>
</dbReference>
<evidence type="ECO:0000256" key="4">
    <source>
        <dbReference type="ARBA" id="ARBA00022692"/>
    </source>
</evidence>
<dbReference type="AlphaFoldDB" id="A0A9N9BBN7"/>
<evidence type="ECO:0000313" key="11">
    <source>
        <dbReference type="EMBL" id="CAG8558217.1"/>
    </source>
</evidence>
<keyword evidence="5" id="KW-0547">Nucleotide-binding</keyword>
<sequence>MATSIAITTPMGPPILQNGRDVCAIEYCSIWDFINISSASKLILKAYKQKTFDDNDLDLLPFAYQARSVYNAFKKTRGSKLLYRILNWFWSGNALNISVKGMLNSEIYSKSLRRIDSHISIVKDESNKSEDNLDDIDNDNSSVGKVTNLMSIDTNRISNFSVWWTNIIDSPIELAVGIYFLYQLLGVSCLLSLFVMIITLPINHQTAKLYAKTQDKLMNARDRRVELMNELTAAIAFTSIAIFNELRFALNTLPETFMDGLQVLISMRRIEKFLNEDEIKIPHENDYPFMKSITFEKATVSWNKIKENSDEFIMQDLDLEFPVAVDNGKIVMSGVVSELRNSGILTLILDENDIQSELVNSVELAAENTTSDATLVDNVAQVDDSNTVKKVSKPKILIEEEARQTGMVKFNIYKSYFRANGNILYWLIVAVIFIGSRGIQIMENWWLQVWSNANKNNETIPTIFNLVQQDNLVMIDGIFDDIYKPHSVDFYLNIYVLITSLSIITGVLRLAWLYYGSLRASKKLYQTLLHQVIRAPLRFFDTTPVGRILNRFSKDFETIDSTLA</sequence>
<dbReference type="Gene3D" id="1.20.1560.10">
    <property type="entry name" value="ABC transporter type 1, transmembrane domain"/>
    <property type="match status" value="3"/>
</dbReference>
<dbReference type="GO" id="GO:0140359">
    <property type="term" value="F:ABC-type transporter activity"/>
    <property type="evidence" value="ECO:0007669"/>
    <property type="project" value="InterPro"/>
</dbReference>
<feature type="domain" description="ABC transmembrane type-1" evidence="10">
    <location>
        <begin position="427"/>
        <end position="564"/>
    </location>
</feature>